<comment type="caution">
    <text evidence="5">The sequence shown here is derived from an EMBL/GenBank/DDBJ whole genome shotgun (WGS) entry which is preliminary data.</text>
</comment>
<keyword evidence="1" id="KW-0805">Transcription regulation</keyword>
<reference evidence="6" key="1">
    <citation type="journal article" date="2019" name="Int. J. Syst. Evol. Microbiol.">
        <title>The Global Catalogue of Microorganisms (GCM) 10K type strain sequencing project: providing services to taxonomists for standard genome sequencing and annotation.</title>
        <authorList>
            <consortium name="The Broad Institute Genomics Platform"/>
            <consortium name="The Broad Institute Genome Sequencing Center for Infectious Disease"/>
            <person name="Wu L."/>
            <person name="Ma J."/>
        </authorList>
    </citation>
    <scope>NUCLEOTIDE SEQUENCE [LARGE SCALE GENOMIC DNA]</scope>
    <source>
        <strain evidence="6">JCM 17442</strain>
    </source>
</reference>
<dbReference type="CDD" id="cd07377">
    <property type="entry name" value="WHTH_GntR"/>
    <property type="match status" value="1"/>
</dbReference>
<dbReference type="SMART" id="SM00866">
    <property type="entry name" value="UTRA"/>
    <property type="match status" value="1"/>
</dbReference>
<sequence length="255" mass="27861">MNSLREWVIVIDDIERGSAVPLYQQLETILRARIDSGEWAPSQRIPSENELNRIYGLSRMTVRGVLNKLTSEGVLTRAPGKGTYVAPADKISAVSPAYRGIREQLEVRGYAITTKLISLTEQVAPEPVREGLGLADGEEVVAITRLRLVDGEPLSVHRSFVPARLAPGLGDLDVVGEQLCVVLEDTFGLAMHDVAENLEAVAAGSTDAEHLHLGKGQPVLQLTDVISDAGGLAFEYSTIVFRGDRMRLRFDYSRV</sequence>
<name>A0ABP8E1W6_9MICO</name>
<dbReference type="InterPro" id="IPR000524">
    <property type="entry name" value="Tscrpt_reg_HTH_GntR"/>
</dbReference>
<evidence type="ECO:0000256" key="1">
    <source>
        <dbReference type="ARBA" id="ARBA00023015"/>
    </source>
</evidence>
<dbReference type="Pfam" id="PF00392">
    <property type="entry name" value="GntR"/>
    <property type="match status" value="1"/>
</dbReference>
<dbReference type="PROSITE" id="PS50949">
    <property type="entry name" value="HTH_GNTR"/>
    <property type="match status" value="1"/>
</dbReference>
<dbReference type="InterPro" id="IPR011663">
    <property type="entry name" value="UTRA"/>
</dbReference>
<dbReference type="SUPFAM" id="SSF64288">
    <property type="entry name" value="Chorismate lyase-like"/>
    <property type="match status" value="1"/>
</dbReference>
<dbReference type="Gene3D" id="3.40.1410.10">
    <property type="entry name" value="Chorismate lyase-like"/>
    <property type="match status" value="1"/>
</dbReference>
<dbReference type="InterPro" id="IPR036388">
    <property type="entry name" value="WH-like_DNA-bd_sf"/>
</dbReference>
<gene>
    <name evidence="5" type="ORF">GCM10022256_18140</name>
</gene>
<accession>A0ABP8E1W6</accession>
<evidence type="ECO:0000256" key="2">
    <source>
        <dbReference type="ARBA" id="ARBA00023125"/>
    </source>
</evidence>
<dbReference type="SUPFAM" id="SSF46785">
    <property type="entry name" value="Winged helix' DNA-binding domain"/>
    <property type="match status" value="1"/>
</dbReference>
<dbReference type="PANTHER" id="PTHR44846">
    <property type="entry name" value="MANNOSYL-D-GLYCERATE TRANSPORT/METABOLISM SYSTEM REPRESSOR MNGR-RELATED"/>
    <property type="match status" value="1"/>
</dbReference>
<dbReference type="PANTHER" id="PTHR44846:SF1">
    <property type="entry name" value="MANNOSYL-D-GLYCERATE TRANSPORT_METABOLISM SYSTEM REPRESSOR MNGR-RELATED"/>
    <property type="match status" value="1"/>
</dbReference>
<dbReference type="RefSeq" id="WP_344795213.1">
    <property type="nucleotide sequence ID" value="NZ_BAABAU010000001.1"/>
</dbReference>
<protein>
    <submittedName>
        <fullName evidence="5">GntR family transcriptional regulator</fullName>
    </submittedName>
</protein>
<feature type="domain" description="HTH gntR-type" evidence="4">
    <location>
        <begin position="20"/>
        <end position="88"/>
    </location>
</feature>
<keyword evidence="3" id="KW-0804">Transcription</keyword>
<evidence type="ECO:0000313" key="6">
    <source>
        <dbReference type="Proteomes" id="UP001501594"/>
    </source>
</evidence>
<dbReference type="EMBL" id="BAABAU010000001">
    <property type="protein sequence ID" value="GAA4266202.1"/>
    <property type="molecule type" value="Genomic_DNA"/>
</dbReference>
<dbReference type="InterPro" id="IPR036390">
    <property type="entry name" value="WH_DNA-bd_sf"/>
</dbReference>
<organism evidence="5 6">
    <name type="scientific">Frondihabitans peucedani</name>
    <dbReference type="NCBI Taxonomy" id="598626"/>
    <lineage>
        <taxon>Bacteria</taxon>
        <taxon>Bacillati</taxon>
        <taxon>Actinomycetota</taxon>
        <taxon>Actinomycetes</taxon>
        <taxon>Micrococcales</taxon>
        <taxon>Microbacteriaceae</taxon>
        <taxon>Frondihabitans</taxon>
    </lineage>
</organism>
<dbReference type="Proteomes" id="UP001501594">
    <property type="component" value="Unassembled WGS sequence"/>
</dbReference>
<evidence type="ECO:0000313" key="5">
    <source>
        <dbReference type="EMBL" id="GAA4266202.1"/>
    </source>
</evidence>
<dbReference type="InterPro" id="IPR050679">
    <property type="entry name" value="Bact_HTH_transcr_reg"/>
</dbReference>
<keyword evidence="6" id="KW-1185">Reference proteome</keyword>
<keyword evidence="2" id="KW-0238">DNA-binding</keyword>
<evidence type="ECO:0000256" key="3">
    <source>
        <dbReference type="ARBA" id="ARBA00023163"/>
    </source>
</evidence>
<dbReference type="InterPro" id="IPR028978">
    <property type="entry name" value="Chorismate_lyase_/UTRA_dom_sf"/>
</dbReference>
<dbReference type="Gene3D" id="1.10.10.10">
    <property type="entry name" value="Winged helix-like DNA-binding domain superfamily/Winged helix DNA-binding domain"/>
    <property type="match status" value="1"/>
</dbReference>
<dbReference type="SMART" id="SM00345">
    <property type="entry name" value="HTH_GNTR"/>
    <property type="match status" value="1"/>
</dbReference>
<dbReference type="PRINTS" id="PR00035">
    <property type="entry name" value="HTHGNTR"/>
</dbReference>
<evidence type="ECO:0000259" key="4">
    <source>
        <dbReference type="PROSITE" id="PS50949"/>
    </source>
</evidence>
<proteinExistence type="predicted"/>
<dbReference type="Pfam" id="PF07702">
    <property type="entry name" value="UTRA"/>
    <property type="match status" value="1"/>
</dbReference>